<proteinExistence type="predicted"/>
<reference evidence="2 3" key="1">
    <citation type="journal article" date="2024" name="Commun. Biol.">
        <title>Comparative genomic analysis of thermophilic fungi reveals convergent evolutionary adaptations and gene losses.</title>
        <authorList>
            <person name="Steindorff A.S."/>
            <person name="Aguilar-Pontes M.V."/>
            <person name="Robinson A.J."/>
            <person name="Andreopoulos B."/>
            <person name="LaButti K."/>
            <person name="Kuo A."/>
            <person name="Mondo S."/>
            <person name="Riley R."/>
            <person name="Otillar R."/>
            <person name="Haridas S."/>
            <person name="Lipzen A."/>
            <person name="Grimwood J."/>
            <person name="Schmutz J."/>
            <person name="Clum A."/>
            <person name="Reid I.D."/>
            <person name="Moisan M.C."/>
            <person name="Butler G."/>
            <person name="Nguyen T.T.M."/>
            <person name="Dewar K."/>
            <person name="Conant G."/>
            <person name="Drula E."/>
            <person name="Henrissat B."/>
            <person name="Hansel C."/>
            <person name="Singer S."/>
            <person name="Hutchinson M.I."/>
            <person name="de Vries R.P."/>
            <person name="Natvig D.O."/>
            <person name="Powell A.J."/>
            <person name="Tsang A."/>
            <person name="Grigoriev I.V."/>
        </authorList>
    </citation>
    <scope>NUCLEOTIDE SEQUENCE [LARGE SCALE GENOMIC DNA]</scope>
    <source>
        <strain evidence="2 3">CBS 494.80</strain>
    </source>
</reference>
<gene>
    <name evidence="2" type="ORF">VTL71DRAFT_1083</name>
</gene>
<sequence>MSNSTMRIEEKAQCPTISQADADEESGSSNGRQPHQLEFGHPQLASTGGQMNVGSEVRRVNVERSSGRLSLL</sequence>
<dbReference type="EMBL" id="JAZHXI010000001">
    <property type="protein sequence ID" value="KAL2076140.1"/>
    <property type="molecule type" value="Genomic_DNA"/>
</dbReference>
<protein>
    <submittedName>
        <fullName evidence="2">Uncharacterized protein</fullName>
    </submittedName>
</protein>
<evidence type="ECO:0000313" key="2">
    <source>
        <dbReference type="EMBL" id="KAL2076140.1"/>
    </source>
</evidence>
<organism evidence="2 3">
    <name type="scientific">Oculimacula yallundae</name>
    <dbReference type="NCBI Taxonomy" id="86028"/>
    <lineage>
        <taxon>Eukaryota</taxon>
        <taxon>Fungi</taxon>
        <taxon>Dikarya</taxon>
        <taxon>Ascomycota</taxon>
        <taxon>Pezizomycotina</taxon>
        <taxon>Leotiomycetes</taxon>
        <taxon>Helotiales</taxon>
        <taxon>Ploettnerulaceae</taxon>
        <taxon>Oculimacula</taxon>
    </lineage>
</organism>
<dbReference type="Proteomes" id="UP001595075">
    <property type="component" value="Unassembled WGS sequence"/>
</dbReference>
<feature type="region of interest" description="Disordered" evidence="1">
    <location>
        <begin position="1"/>
        <end position="72"/>
    </location>
</feature>
<evidence type="ECO:0000256" key="1">
    <source>
        <dbReference type="SAM" id="MobiDB-lite"/>
    </source>
</evidence>
<name>A0ABR4D211_9HELO</name>
<feature type="compositionally biased region" description="Basic and acidic residues" evidence="1">
    <location>
        <begin position="56"/>
        <end position="66"/>
    </location>
</feature>
<accession>A0ABR4D211</accession>
<feature type="compositionally biased region" description="Polar residues" evidence="1">
    <location>
        <begin position="44"/>
        <end position="53"/>
    </location>
</feature>
<keyword evidence="3" id="KW-1185">Reference proteome</keyword>
<comment type="caution">
    <text evidence="2">The sequence shown here is derived from an EMBL/GenBank/DDBJ whole genome shotgun (WGS) entry which is preliminary data.</text>
</comment>
<evidence type="ECO:0000313" key="3">
    <source>
        <dbReference type="Proteomes" id="UP001595075"/>
    </source>
</evidence>